<comment type="caution">
    <text evidence="1">The sequence shown here is derived from an EMBL/GenBank/DDBJ whole genome shotgun (WGS) entry which is preliminary data.</text>
</comment>
<gene>
    <name evidence="1" type="ORF">ACFQ4B_25655</name>
</gene>
<evidence type="ECO:0000313" key="1">
    <source>
        <dbReference type="EMBL" id="MFD1223511.1"/>
    </source>
</evidence>
<evidence type="ECO:0000313" key="2">
    <source>
        <dbReference type="Proteomes" id="UP001597180"/>
    </source>
</evidence>
<dbReference type="EMBL" id="JBHTLU010000035">
    <property type="protein sequence ID" value="MFD1223511.1"/>
    <property type="molecule type" value="Genomic_DNA"/>
</dbReference>
<accession>A0ABW3UUF2</accession>
<protein>
    <submittedName>
        <fullName evidence="1">Uncharacterized protein</fullName>
    </submittedName>
</protein>
<dbReference type="Proteomes" id="UP001597180">
    <property type="component" value="Unassembled WGS sequence"/>
</dbReference>
<proteinExistence type="predicted"/>
<organism evidence="1 2">
    <name type="scientific">Paenibacillus vulneris</name>
    <dbReference type="NCBI Taxonomy" id="1133364"/>
    <lineage>
        <taxon>Bacteria</taxon>
        <taxon>Bacillati</taxon>
        <taxon>Bacillota</taxon>
        <taxon>Bacilli</taxon>
        <taxon>Bacillales</taxon>
        <taxon>Paenibacillaceae</taxon>
        <taxon>Paenibacillus</taxon>
    </lineage>
</organism>
<dbReference type="RefSeq" id="WP_345590835.1">
    <property type="nucleotide sequence ID" value="NZ_BAABJG010000024.1"/>
</dbReference>
<reference evidence="2" key="1">
    <citation type="journal article" date="2019" name="Int. J. Syst. Evol. Microbiol.">
        <title>The Global Catalogue of Microorganisms (GCM) 10K type strain sequencing project: providing services to taxonomists for standard genome sequencing and annotation.</title>
        <authorList>
            <consortium name="The Broad Institute Genomics Platform"/>
            <consortium name="The Broad Institute Genome Sequencing Center for Infectious Disease"/>
            <person name="Wu L."/>
            <person name="Ma J."/>
        </authorList>
    </citation>
    <scope>NUCLEOTIDE SEQUENCE [LARGE SCALE GENOMIC DNA]</scope>
    <source>
        <strain evidence="2">CCUG 53270</strain>
    </source>
</reference>
<sequence>MNQGEFKLQNAKDSHIGFLFDYPLIAFSHVLILSGNQPDLLQLFKVGWIDR</sequence>
<name>A0ABW3UUF2_9BACL</name>
<keyword evidence="2" id="KW-1185">Reference proteome</keyword>